<dbReference type="Gene3D" id="3.40.50.1390">
    <property type="entry name" value="Resolvase, N-terminal catalytic domain"/>
    <property type="match status" value="1"/>
</dbReference>
<protein>
    <submittedName>
        <fullName evidence="2">Recombinase family protein</fullName>
    </submittedName>
</protein>
<sequence length="55" mass="6440">MADADFVVFSDYCLIGTRPKRNEFLRLMRDCRQGKIDRILVKSVSRFARNAQDCI</sequence>
<accession>A0A9D1KL78</accession>
<dbReference type="PROSITE" id="PS51736">
    <property type="entry name" value="RECOMBINASES_3"/>
    <property type="match status" value="1"/>
</dbReference>
<evidence type="ECO:0000313" key="3">
    <source>
        <dbReference type="Proteomes" id="UP000824136"/>
    </source>
</evidence>
<comment type="caution">
    <text evidence="2">The sequence shown here is derived from an EMBL/GenBank/DDBJ whole genome shotgun (WGS) entry which is preliminary data.</text>
</comment>
<evidence type="ECO:0000313" key="2">
    <source>
        <dbReference type="EMBL" id="HIT59167.1"/>
    </source>
</evidence>
<gene>
    <name evidence="2" type="ORF">IAC39_05620</name>
</gene>
<dbReference type="EMBL" id="DVLL01000020">
    <property type="protein sequence ID" value="HIT59167.1"/>
    <property type="molecule type" value="Genomic_DNA"/>
</dbReference>
<dbReference type="AlphaFoldDB" id="A0A9D1KL78"/>
<dbReference type="Proteomes" id="UP000824136">
    <property type="component" value="Unassembled WGS sequence"/>
</dbReference>
<dbReference type="GO" id="GO:0000150">
    <property type="term" value="F:DNA strand exchange activity"/>
    <property type="evidence" value="ECO:0007669"/>
    <property type="project" value="InterPro"/>
</dbReference>
<dbReference type="InterPro" id="IPR036162">
    <property type="entry name" value="Resolvase-like_N_sf"/>
</dbReference>
<reference evidence="2" key="2">
    <citation type="journal article" date="2021" name="PeerJ">
        <title>Extensive microbial diversity within the chicken gut microbiome revealed by metagenomics and culture.</title>
        <authorList>
            <person name="Gilroy R."/>
            <person name="Ravi A."/>
            <person name="Getino M."/>
            <person name="Pursley I."/>
            <person name="Horton D.L."/>
            <person name="Alikhan N.F."/>
            <person name="Baker D."/>
            <person name="Gharbi K."/>
            <person name="Hall N."/>
            <person name="Watson M."/>
            <person name="Adriaenssens E.M."/>
            <person name="Foster-Nyarko E."/>
            <person name="Jarju S."/>
            <person name="Secka A."/>
            <person name="Antonio M."/>
            <person name="Oren A."/>
            <person name="Chaudhuri R.R."/>
            <person name="La Ragione R."/>
            <person name="Hildebrand F."/>
            <person name="Pallen M.J."/>
        </authorList>
    </citation>
    <scope>NUCLEOTIDE SEQUENCE</scope>
    <source>
        <strain evidence="2">CHK33-4379</strain>
    </source>
</reference>
<dbReference type="Pfam" id="PF00239">
    <property type="entry name" value="Resolvase"/>
    <property type="match status" value="1"/>
</dbReference>
<proteinExistence type="predicted"/>
<feature type="domain" description="Resolvase/invertase-type recombinase catalytic" evidence="1">
    <location>
        <begin position="1"/>
        <end position="55"/>
    </location>
</feature>
<dbReference type="SUPFAM" id="SSF53041">
    <property type="entry name" value="Resolvase-like"/>
    <property type="match status" value="1"/>
</dbReference>
<organism evidence="2 3">
    <name type="scientific">Candidatus Faeciplasma pullistercoris</name>
    <dbReference type="NCBI Taxonomy" id="2840800"/>
    <lineage>
        <taxon>Bacteria</taxon>
        <taxon>Bacillati</taxon>
        <taxon>Bacillota</taxon>
        <taxon>Clostridia</taxon>
        <taxon>Eubacteriales</taxon>
        <taxon>Oscillospiraceae</taxon>
        <taxon>Oscillospiraceae incertae sedis</taxon>
        <taxon>Candidatus Faeciplasma</taxon>
    </lineage>
</organism>
<evidence type="ECO:0000259" key="1">
    <source>
        <dbReference type="PROSITE" id="PS51736"/>
    </source>
</evidence>
<dbReference type="GO" id="GO:0003677">
    <property type="term" value="F:DNA binding"/>
    <property type="evidence" value="ECO:0007669"/>
    <property type="project" value="InterPro"/>
</dbReference>
<reference evidence="2" key="1">
    <citation type="submission" date="2020-10" db="EMBL/GenBank/DDBJ databases">
        <authorList>
            <person name="Gilroy R."/>
        </authorList>
    </citation>
    <scope>NUCLEOTIDE SEQUENCE</scope>
    <source>
        <strain evidence="2">CHK33-4379</strain>
    </source>
</reference>
<name>A0A9D1KL78_9FIRM</name>
<dbReference type="InterPro" id="IPR006119">
    <property type="entry name" value="Resolv_N"/>
</dbReference>